<protein>
    <submittedName>
        <fullName evidence="1">Uncharacterized protein</fullName>
    </submittedName>
</protein>
<organism evidence="1 2">
    <name type="scientific">Tetradesmus obliquus</name>
    <name type="common">Green alga</name>
    <name type="synonym">Acutodesmus obliquus</name>
    <dbReference type="NCBI Taxonomy" id="3088"/>
    <lineage>
        <taxon>Eukaryota</taxon>
        <taxon>Viridiplantae</taxon>
        <taxon>Chlorophyta</taxon>
        <taxon>core chlorophytes</taxon>
        <taxon>Chlorophyceae</taxon>
        <taxon>CS clade</taxon>
        <taxon>Sphaeropleales</taxon>
        <taxon>Scenedesmaceae</taxon>
        <taxon>Tetradesmus</taxon>
    </lineage>
</organism>
<name>A0ABY8UC78_TETOB</name>
<keyword evidence="2" id="KW-1185">Reference proteome</keyword>
<dbReference type="Proteomes" id="UP001244341">
    <property type="component" value="Chromosome 8b"/>
</dbReference>
<sequence length="85" mass="9533">MLDPNAEHQAGNTAPPTLQSQLAFNLQVDAWLVANLTTAEQLQEFYDICAQYPGETYRRSSLDAEEFVKQVTQGFSDPTLFKGHK</sequence>
<reference evidence="1 2" key="1">
    <citation type="submission" date="2023-05" db="EMBL/GenBank/DDBJ databases">
        <title>A 100% complete, gapless, phased diploid assembly of the Scenedesmus obliquus UTEX 3031 genome.</title>
        <authorList>
            <person name="Biondi T.C."/>
            <person name="Hanschen E.R."/>
            <person name="Kwon T."/>
            <person name="Eng W."/>
            <person name="Kruse C.P.S."/>
            <person name="Koehler S.I."/>
            <person name="Kunde Y."/>
            <person name="Gleasner C.D."/>
            <person name="You Mak K.T."/>
            <person name="Polle J."/>
            <person name="Hovde B.T."/>
            <person name="Starkenburg S.R."/>
        </authorList>
    </citation>
    <scope>NUCLEOTIDE SEQUENCE [LARGE SCALE GENOMIC DNA]</scope>
    <source>
        <strain evidence="1 2">DOE0152z</strain>
    </source>
</reference>
<proteinExistence type="predicted"/>
<evidence type="ECO:0000313" key="1">
    <source>
        <dbReference type="EMBL" id="WIA17283.1"/>
    </source>
</evidence>
<evidence type="ECO:0000313" key="2">
    <source>
        <dbReference type="Proteomes" id="UP001244341"/>
    </source>
</evidence>
<dbReference type="EMBL" id="CP126215">
    <property type="protein sequence ID" value="WIA17283.1"/>
    <property type="molecule type" value="Genomic_DNA"/>
</dbReference>
<gene>
    <name evidence="1" type="ORF">OEZ85_014152</name>
</gene>
<accession>A0ABY8UC78</accession>